<dbReference type="PANTHER" id="PTHR35720">
    <property type="entry name" value="PROTEIN PLASTID TRANSCRIPTIONALLY ACTIVE 12, CHLOROPLASTIC"/>
    <property type="match status" value="1"/>
</dbReference>
<dbReference type="Proteomes" id="UP000822688">
    <property type="component" value="Chromosome 1"/>
</dbReference>
<organism evidence="2 3">
    <name type="scientific">Ceratodon purpureus</name>
    <name type="common">Fire moss</name>
    <name type="synonym">Dicranum purpureum</name>
    <dbReference type="NCBI Taxonomy" id="3225"/>
    <lineage>
        <taxon>Eukaryota</taxon>
        <taxon>Viridiplantae</taxon>
        <taxon>Streptophyta</taxon>
        <taxon>Embryophyta</taxon>
        <taxon>Bryophyta</taxon>
        <taxon>Bryophytina</taxon>
        <taxon>Bryopsida</taxon>
        <taxon>Dicranidae</taxon>
        <taxon>Pseudoditrichales</taxon>
        <taxon>Ditrichaceae</taxon>
        <taxon>Ceratodon</taxon>
    </lineage>
</organism>
<evidence type="ECO:0000313" key="2">
    <source>
        <dbReference type="EMBL" id="KAG0590719.1"/>
    </source>
</evidence>
<dbReference type="InterPro" id="IPR034581">
    <property type="entry name" value="PTAC12"/>
</dbReference>
<accession>A0A8T0J6X5</accession>
<evidence type="ECO:0000256" key="1">
    <source>
        <dbReference type="SAM" id="MobiDB-lite"/>
    </source>
</evidence>
<feature type="compositionally biased region" description="Acidic residues" evidence="1">
    <location>
        <begin position="577"/>
        <end position="592"/>
    </location>
</feature>
<dbReference type="GO" id="GO:0009507">
    <property type="term" value="C:chloroplast"/>
    <property type="evidence" value="ECO:0007669"/>
    <property type="project" value="InterPro"/>
</dbReference>
<sequence>MAPHPTAILQGTFACPTSSSITLRNSSHSVQRLQAPRSYGLLLKARREVWLCGGGVSLQRRGVLVSLQGIGRRRELVVRCNESDEVDNPPEAPAYTSYVDPNTGEASPTYGARTALPGPAYWGEDMQRVVRSGQASTPRGEARGARREYVSKRKNSSVASREAERKRVENEFEEAEEEEEEEDEEFVPRTKEEIRASGGDLWYTKNDPEHDPIKEQLYQMVEEHEEEKRERAEENYGGDDDAGTDVAGLVGQDEGALVPSAETDQLTNNELWWNWQKPSKEKEPWSAWHKRSGDSDSVMAAGMAKSGQIRLFGEKPTIAEASLARARKRVFYEERMREEESRRKKVGAVAYYKEWVKAWRQDTSKEAVEEKKKNSSEGVVDQLLDMLQHQSLKEYRKMQGTDIRIARDPLTMRMPEEEMKQVWGGDPVYPTINYEQDPDCVADFRNANMHEPTPDILEQLRDDNILITQEELQELLAKEEREAQELEGGSFDDGMTGAIDIGDKEDDEDDEEDEEDDEEDDDFIGDDIAWKQNISNQNQLPTGKPKANREAKKFSPVIDLLDQIDGSDLLEYVGSGGDDEDEGEDYIEDLEN</sequence>
<dbReference type="GO" id="GO:0005634">
    <property type="term" value="C:nucleus"/>
    <property type="evidence" value="ECO:0007669"/>
    <property type="project" value="InterPro"/>
</dbReference>
<feature type="compositionally biased region" description="Polar residues" evidence="1">
    <location>
        <begin position="532"/>
        <end position="541"/>
    </location>
</feature>
<keyword evidence="3" id="KW-1185">Reference proteome</keyword>
<feature type="compositionally biased region" description="Basic and acidic residues" evidence="1">
    <location>
        <begin position="140"/>
        <end position="151"/>
    </location>
</feature>
<dbReference type="AlphaFoldDB" id="A0A8T0J6X5"/>
<feature type="compositionally biased region" description="Acidic residues" evidence="1">
    <location>
        <begin position="171"/>
        <end position="185"/>
    </location>
</feature>
<proteinExistence type="predicted"/>
<dbReference type="GO" id="GO:0042793">
    <property type="term" value="P:plastid transcription"/>
    <property type="evidence" value="ECO:0007669"/>
    <property type="project" value="TreeGrafter"/>
</dbReference>
<dbReference type="EMBL" id="CM026421">
    <property type="protein sequence ID" value="KAG0590719.1"/>
    <property type="molecule type" value="Genomic_DNA"/>
</dbReference>
<dbReference type="GO" id="GO:0009416">
    <property type="term" value="P:response to light stimulus"/>
    <property type="evidence" value="ECO:0007669"/>
    <property type="project" value="InterPro"/>
</dbReference>
<name>A0A8T0J6X5_CERPU</name>
<feature type="compositionally biased region" description="Basic and acidic residues" evidence="1">
    <location>
        <begin position="161"/>
        <end position="170"/>
    </location>
</feature>
<feature type="region of interest" description="Disordered" evidence="1">
    <location>
        <begin position="82"/>
        <end position="109"/>
    </location>
</feature>
<dbReference type="GO" id="GO:0045893">
    <property type="term" value="P:positive regulation of DNA-templated transcription"/>
    <property type="evidence" value="ECO:0007669"/>
    <property type="project" value="TreeGrafter"/>
</dbReference>
<feature type="region of interest" description="Disordered" evidence="1">
    <location>
        <begin position="482"/>
        <end position="555"/>
    </location>
</feature>
<comment type="caution">
    <text evidence="2">The sequence shown here is derived from an EMBL/GenBank/DDBJ whole genome shotgun (WGS) entry which is preliminary data.</text>
</comment>
<feature type="compositionally biased region" description="Acidic residues" evidence="1">
    <location>
        <begin position="503"/>
        <end position="525"/>
    </location>
</feature>
<protein>
    <submittedName>
        <fullName evidence="2">Uncharacterized protein</fullName>
    </submittedName>
</protein>
<evidence type="ECO:0000313" key="3">
    <source>
        <dbReference type="Proteomes" id="UP000822688"/>
    </source>
</evidence>
<reference evidence="2" key="1">
    <citation type="submission" date="2020-06" db="EMBL/GenBank/DDBJ databases">
        <title>WGS assembly of Ceratodon purpureus strain R40.</title>
        <authorList>
            <person name="Carey S.B."/>
            <person name="Jenkins J."/>
            <person name="Shu S."/>
            <person name="Lovell J.T."/>
            <person name="Sreedasyam A."/>
            <person name="Maumus F."/>
            <person name="Tiley G.P."/>
            <person name="Fernandez-Pozo N."/>
            <person name="Barry K."/>
            <person name="Chen C."/>
            <person name="Wang M."/>
            <person name="Lipzen A."/>
            <person name="Daum C."/>
            <person name="Saski C.A."/>
            <person name="Payton A.C."/>
            <person name="Mcbreen J.C."/>
            <person name="Conrad R.E."/>
            <person name="Kollar L.M."/>
            <person name="Olsson S."/>
            <person name="Huttunen S."/>
            <person name="Landis J.B."/>
            <person name="Wickett N.J."/>
            <person name="Johnson M.G."/>
            <person name="Rensing S.A."/>
            <person name="Grimwood J."/>
            <person name="Schmutz J."/>
            <person name="Mcdaniel S.F."/>
        </authorList>
    </citation>
    <scope>NUCLEOTIDE SEQUENCE</scope>
    <source>
        <strain evidence="2">R40</strain>
    </source>
</reference>
<gene>
    <name evidence="2" type="ORF">KC19_1G122200</name>
</gene>
<feature type="region of interest" description="Disordered" evidence="1">
    <location>
        <begin position="222"/>
        <end position="247"/>
    </location>
</feature>
<dbReference type="GO" id="GO:0090228">
    <property type="term" value="P:positive regulation of red or far-red light signaling pathway"/>
    <property type="evidence" value="ECO:0007669"/>
    <property type="project" value="InterPro"/>
</dbReference>
<dbReference type="PANTHER" id="PTHR35720:SF1">
    <property type="entry name" value="PROTEIN PLASTID TRANSCRIPTIONALLY ACTIVE 12, CHLOROPLASTIC"/>
    <property type="match status" value="1"/>
</dbReference>
<feature type="region of interest" description="Disordered" evidence="1">
    <location>
        <begin position="131"/>
        <end position="190"/>
    </location>
</feature>
<feature type="region of interest" description="Disordered" evidence="1">
    <location>
        <begin position="570"/>
        <end position="592"/>
    </location>
</feature>